<dbReference type="PANTHER" id="PTHR33067:SF15">
    <property type="entry name" value="RNA-DIRECTED DNA POLYMERASE"/>
    <property type="match status" value="1"/>
</dbReference>
<protein>
    <submittedName>
        <fullName evidence="2">Uncharacterized protein</fullName>
    </submittedName>
</protein>
<evidence type="ECO:0000256" key="1">
    <source>
        <dbReference type="SAM" id="MobiDB-lite"/>
    </source>
</evidence>
<dbReference type="AlphaFoldDB" id="A0AAQ3MEG3"/>
<feature type="compositionally biased region" description="Low complexity" evidence="1">
    <location>
        <begin position="126"/>
        <end position="138"/>
    </location>
</feature>
<evidence type="ECO:0000313" key="3">
    <source>
        <dbReference type="Proteomes" id="UP001374535"/>
    </source>
</evidence>
<gene>
    <name evidence="2" type="ORF">V8G54_035125</name>
</gene>
<feature type="region of interest" description="Disordered" evidence="1">
    <location>
        <begin position="91"/>
        <end position="150"/>
    </location>
</feature>
<name>A0AAQ3MEG3_VIGMU</name>
<dbReference type="EMBL" id="CP144690">
    <property type="protein sequence ID" value="WVY89611.1"/>
    <property type="molecule type" value="Genomic_DNA"/>
</dbReference>
<accession>A0AAQ3MEG3</accession>
<dbReference type="InterPro" id="IPR021109">
    <property type="entry name" value="Peptidase_aspartic_dom_sf"/>
</dbReference>
<sequence length="303" mass="34451">MLSECWEFHDGSWAEAASGGSFLDRSPEDTIDLIERKATDSQQFEIRAHLVALLKGFHEMETRSVKMINERIDKLDKKLDEIMSLIKTSNPQVSKYKEKEDTHIDDNGGPSEPSPETTTDKSRFVSYNSSSKNSSSSYSPPPPYPNWLKPRNKKMEELDQEILNTFKKMEINIPLLDVVVNLALNMSSLVKKHIEIPQKCKDPGPLKTTGVVLQLVNSSIINPVGVLKDILVRIDKLIFLANFYILDMKDEEGIKSSTIILGRPFMMTARTKINVHPGTLTMEIRDEKVHFHVLEAMKHPMEE</sequence>
<organism evidence="2 3">
    <name type="scientific">Vigna mungo</name>
    <name type="common">Black gram</name>
    <name type="synonym">Phaseolus mungo</name>
    <dbReference type="NCBI Taxonomy" id="3915"/>
    <lineage>
        <taxon>Eukaryota</taxon>
        <taxon>Viridiplantae</taxon>
        <taxon>Streptophyta</taxon>
        <taxon>Embryophyta</taxon>
        <taxon>Tracheophyta</taxon>
        <taxon>Spermatophyta</taxon>
        <taxon>Magnoliopsida</taxon>
        <taxon>eudicotyledons</taxon>
        <taxon>Gunneridae</taxon>
        <taxon>Pentapetalae</taxon>
        <taxon>rosids</taxon>
        <taxon>fabids</taxon>
        <taxon>Fabales</taxon>
        <taxon>Fabaceae</taxon>
        <taxon>Papilionoideae</taxon>
        <taxon>50 kb inversion clade</taxon>
        <taxon>NPAAA clade</taxon>
        <taxon>indigoferoid/millettioid clade</taxon>
        <taxon>Phaseoleae</taxon>
        <taxon>Vigna</taxon>
    </lineage>
</organism>
<dbReference type="CDD" id="cd00303">
    <property type="entry name" value="retropepsin_like"/>
    <property type="match status" value="1"/>
</dbReference>
<dbReference type="PANTHER" id="PTHR33067">
    <property type="entry name" value="RNA-DIRECTED DNA POLYMERASE-RELATED"/>
    <property type="match status" value="1"/>
</dbReference>
<feature type="compositionally biased region" description="Basic and acidic residues" evidence="1">
    <location>
        <begin position="95"/>
        <end position="106"/>
    </location>
</feature>
<dbReference type="Proteomes" id="UP001374535">
    <property type="component" value="Chromosome 11"/>
</dbReference>
<reference evidence="2 3" key="1">
    <citation type="journal article" date="2023" name="Life. Sci Alliance">
        <title>Evolutionary insights into 3D genome organization and epigenetic landscape of Vigna mungo.</title>
        <authorList>
            <person name="Junaid A."/>
            <person name="Singh B."/>
            <person name="Bhatia S."/>
        </authorList>
    </citation>
    <scope>NUCLEOTIDE SEQUENCE [LARGE SCALE GENOMIC DNA]</scope>
    <source>
        <strain evidence="2">Urdbean</strain>
    </source>
</reference>
<keyword evidence="3" id="KW-1185">Reference proteome</keyword>
<proteinExistence type="predicted"/>
<dbReference type="Gene3D" id="2.40.70.10">
    <property type="entry name" value="Acid Proteases"/>
    <property type="match status" value="1"/>
</dbReference>
<evidence type="ECO:0000313" key="2">
    <source>
        <dbReference type="EMBL" id="WVY89611.1"/>
    </source>
</evidence>